<dbReference type="STRING" id="30069.A0A182YRG2"/>
<dbReference type="VEuPathDB" id="VectorBase:ASTEI11048"/>
<protein>
    <submittedName>
        <fullName evidence="1">Uncharacterized protein</fullName>
    </submittedName>
</protein>
<dbReference type="VEuPathDB" id="VectorBase:ASTE002289"/>
<reference evidence="2" key="1">
    <citation type="journal article" date="2014" name="Genome Biol.">
        <title>Genome analysis of a major urban malaria vector mosquito, Anopheles stephensi.</title>
        <authorList>
            <person name="Jiang X."/>
            <person name="Peery A."/>
            <person name="Hall A.B."/>
            <person name="Sharma A."/>
            <person name="Chen X.G."/>
            <person name="Waterhouse R.M."/>
            <person name="Komissarov A."/>
            <person name="Riehle M.M."/>
            <person name="Shouche Y."/>
            <person name="Sharakhova M.V."/>
            <person name="Lawson D."/>
            <person name="Pakpour N."/>
            <person name="Arensburger P."/>
            <person name="Davidson V.L."/>
            <person name="Eiglmeier K."/>
            <person name="Emrich S."/>
            <person name="George P."/>
            <person name="Kennedy R.C."/>
            <person name="Mane S.P."/>
            <person name="Maslen G."/>
            <person name="Oringanje C."/>
            <person name="Qi Y."/>
            <person name="Settlage R."/>
            <person name="Tojo M."/>
            <person name="Tubio J.M."/>
            <person name="Unger M.F."/>
            <person name="Wang B."/>
            <person name="Vernick K.D."/>
            <person name="Ribeiro J.M."/>
            <person name="James A.A."/>
            <person name="Michel K."/>
            <person name="Riehle M.A."/>
            <person name="Luckhart S."/>
            <person name="Sharakhov I.V."/>
            <person name="Tu Z."/>
        </authorList>
    </citation>
    <scope>NUCLEOTIDE SEQUENCE [LARGE SCALE GENOMIC DNA]</scope>
    <source>
        <strain evidence="2">Indian</strain>
    </source>
</reference>
<evidence type="ECO:0000313" key="1">
    <source>
        <dbReference type="EnsemblMetazoa" id="ASTEI11048-PA"/>
    </source>
</evidence>
<accession>A0A182YRG2</accession>
<dbReference type="VEuPathDB" id="VectorBase:ASTEI20_046151"/>
<dbReference type="AlphaFoldDB" id="A0A182YRG2"/>
<evidence type="ECO:0000313" key="2">
    <source>
        <dbReference type="Proteomes" id="UP000076408"/>
    </source>
</evidence>
<dbReference type="EnsemblMetazoa" id="ASTEI11048-RA">
    <property type="protein sequence ID" value="ASTEI11048-PA"/>
    <property type="gene ID" value="ASTEI11048"/>
</dbReference>
<keyword evidence="2" id="KW-1185">Reference proteome</keyword>
<reference evidence="1" key="2">
    <citation type="submission" date="2020-05" db="UniProtKB">
        <authorList>
            <consortium name="EnsemblMetazoa"/>
        </authorList>
    </citation>
    <scope>IDENTIFICATION</scope>
    <source>
        <strain evidence="1">Indian</strain>
    </source>
</reference>
<dbReference type="Proteomes" id="UP000076408">
    <property type="component" value="Unassembled WGS sequence"/>
</dbReference>
<sequence length="88" mass="9806">MYISTSKNRPMAIIIIITLDILRQRTIGTTITLKLSPNLRVKTKMGKKAGVVDPQLLESQKLDRLLSLVRELPEGEMVKETVSTVASN</sequence>
<proteinExistence type="predicted"/>
<name>A0A182YRG2_ANOST</name>
<organism evidence="1 2">
    <name type="scientific">Anopheles stephensi</name>
    <name type="common">Indo-Pakistan malaria mosquito</name>
    <dbReference type="NCBI Taxonomy" id="30069"/>
    <lineage>
        <taxon>Eukaryota</taxon>
        <taxon>Metazoa</taxon>
        <taxon>Ecdysozoa</taxon>
        <taxon>Arthropoda</taxon>
        <taxon>Hexapoda</taxon>
        <taxon>Insecta</taxon>
        <taxon>Pterygota</taxon>
        <taxon>Neoptera</taxon>
        <taxon>Endopterygota</taxon>
        <taxon>Diptera</taxon>
        <taxon>Nematocera</taxon>
        <taxon>Culicoidea</taxon>
        <taxon>Culicidae</taxon>
        <taxon>Anophelinae</taxon>
        <taxon>Anopheles</taxon>
    </lineage>
</organism>